<dbReference type="InterPro" id="IPR008480">
    <property type="entry name" value="DUF761_pln"/>
</dbReference>
<evidence type="ECO:0000256" key="1">
    <source>
        <dbReference type="SAM" id="MobiDB-lite"/>
    </source>
</evidence>
<proteinExistence type="predicted"/>
<gene>
    <name evidence="4" type="primary">LOC140006741</name>
</gene>
<feature type="domain" description="DUF4408" evidence="2">
    <location>
        <begin position="48"/>
        <end position="80"/>
    </location>
</feature>
<accession>A0ABM4UDG2</accession>
<reference evidence="4" key="1">
    <citation type="submission" date="2025-08" db="UniProtKB">
        <authorList>
            <consortium name="RefSeq"/>
        </authorList>
    </citation>
    <scope>IDENTIFICATION</scope>
    <source>
        <tissue evidence="4">Leaves</tissue>
    </source>
</reference>
<evidence type="ECO:0000313" key="4">
    <source>
        <dbReference type="RefSeq" id="XP_071905323.1"/>
    </source>
</evidence>
<evidence type="ECO:0000259" key="2">
    <source>
        <dbReference type="Pfam" id="PF14364"/>
    </source>
</evidence>
<dbReference type="InterPro" id="IPR025520">
    <property type="entry name" value="DUF4408"/>
</dbReference>
<dbReference type="Proteomes" id="UP001652660">
    <property type="component" value="Chromosome 5e"/>
</dbReference>
<protein>
    <recommendedName>
        <fullName evidence="2">DUF4408 domain-containing protein</fullName>
    </recommendedName>
</protein>
<evidence type="ECO:0000313" key="3">
    <source>
        <dbReference type="Proteomes" id="UP001652660"/>
    </source>
</evidence>
<dbReference type="Pfam" id="PF05553">
    <property type="entry name" value="DUF761"/>
    <property type="match status" value="1"/>
</dbReference>
<feature type="compositionally biased region" description="Low complexity" evidence="1">
    <location>
        <begin position="208"/>
        <end position="220"/>
    </location>
</feature>
<dbReference type="GeneID" id="140006741"/>
<name>A0ABM4UDG2_COFAR</name>
<feature type="region of interest" description="Disordered" evidence="1">
    <location>
        <begin position="295"/>
        <end position="358"/>
    </location>
</feature>
<dbReference type="PANTHER" id="PTHR33098:SF117">
    <property type="entry name" value="COTTON FIBER (DUF761)"/>
    <property type="match status" value="1"/>
</dbReference>
<feature type="region of interest" description="Disordered" evidence="1">
    <location>
        <begin position="196"/>
        <end position="220"/>
    </location>
</feature>
<feature type="compositionally biased region" description="Low complexity" evidence="1">
    <location>
        <begin position="336"/>
        <end position="349"/>
    </location>
</feature>
<dbReference type="Pfam" id="PF14364">
    <property type="entry name" value="DUF4408"/>
    <property type="match status" value="1"/>
</dbReference>
<organism evidence="3 4">
    <name type="scientific">Coffea arabica</name>
    <name type="common">Arabian coffee</name>
    <dbReference type="NCBI Taxonomy" id="13443"/>
    <lineage>
        <taxon>Eukaryota</taxon>
        <taxon>Viridiplantae</taxon>
        <taxon>Streptophyta</taxon>
        <taxon>Embryophyta</taxon>
        <taxon>Tracheophyta</taxon>
        <taxon>Spermatophyta</taxon>
        <taxon>Magnoliopsida</taxon>
        <taxon>eudicotyledons</taxon>
        <taxon>Gunneridae</taxon>
        <taxon>Pentapetalae</taxon>
        <taxon>asterids</taxon>
        <taxon>lamiids</taxon>
        <taxon>Gentianales</taxon>
        <taxon>Rubiaceae</taxon>
        <taxon>Ixoroideae</taxon>
        <taxon>Gardenieae complex</taxon>
        <taxon>Bertiereae - Coffeeae clade</taxon>
        <taxon>Coffeeae</taxon>
        <taxon>Coffea</taxon>
    </lineage>
</organism>
<feature type="region of interest" description="Disordered" evidence="1">
    <location>
        <begin position="237"/>
        <end position="274"/>
    </location>
</feature>
<sequence>MSILFPEASNNFILSLKLVLISTTVLSAAVALKLSAPAITEFAVTEVPSLYHGVVSWLKPPYLYLVINCIIITIVASSKLQSAAKLHHDVTPPLPTHPQLQPTPFQVAYYQPQPQPVPLVVPHLQPHEFADVDRLAEAAGTASVRAPPEVYERANDTISSISNINSNYYENKQVLVDDNGKEEFVGVSEVAELSNGGYGDESNYADVSKPSWSSTSTSPGISRTDSLELSLYSNEKPPVSARFGHRRTAKASPDQGGKAALGVSKPKRQETLESTWKTITEGRAMPLTRHLRKSDTWETHGGRHHHNQAPQNPRMIKSETFADRRKTDASTGGGSSSNNSLLSPSPGSGKLKREASLSQDELNRRVEAFIKKFNEEMRLQRQESLNQYMEMINRGAH</sequence>
<dbReference type="PANTHER" id="PTHR33098">
    <property type="entry name" value="COTTON FIBER (DUF761)"/>
    <property type="match status" value="1"/>
</dbReference>
<keyword evidence="3" id="KW-1185">Reference proteome</keyword>
<dbReference type="RefSeq" id="XP_071905323.1">
    <property type="nucleotide sequence ID" value="XM_072049222.1"/>
</dbReference>
<feature type="compositionally biased region" description="Basic and acidic residues" evidence="1">
    <location>
        <begin position="316"/>
        <end position="328"/>
    </location>
</feature>